<evidence type="ECO:0000313" key="1">
    <source>
        <dbReference type="EMBL" id="KAH8705911.1"/>
    </source>
</evidence>
<dbReference type="GeneID" id="70245270"/>
<gene>
    <name evidence="1" type="ORF">BGW36DRAFT_368361</name>
</gene>
<dbReference type="RefSeq" id="XP_046078532.1">
    <property type="nucleotide sequence ID" value="XM_046214983.1"/>
</dbReference>
<dbReference type="EMBL" id="JAJTJA010000001">
    <property type="protein sequence ID" value="KAH8705911.1"/>
    <property type="molecule type" value="Genomic_DNA"/>
</dbReference>
<organism evidence="1 2">
    <name type="scientific">Talaromyces proteolyticus</name>
    <dbReference type="NCBI Taxonomy" id="1131652"/>
    <lineage>
        <taxon>Eukaryota</taxon>
        <taxon>Fungi</taxon>
        <taxon>Dikarya</taxon>
        <taxon>Ascomycota</taxon>
        <taxon>Pezizomycotina</taxon>
        <taxon>Eurotiomycetes</taxon>
        <taxon>Eurotiomycetidae</taxon>
        <taxon>Eurotiales</taxon>
        <taxon>Trichocomaceae</taxon>
        <taxon>Talaromyces</taxon>
        <taxon>Talaromyces sect. Bacilispori</taxon>
    </lineage>
</organism>
<dbReference type="Proteomes" id="UP001201262">
    <property type="component" value="Unassembled WGS sequence"/>
</dbReference>
<protein>
    <submittedName>
        <fullName evidence="1">Uncharacterized protein</fullName>
    </submittedName>
</protein>
<proteinExistence type="predicted"/>
<sequence>MAPLMEKFTSCTQRPPWTRFKAPFDSEKVVIINKGLAQAHHTRSLKRNEISSLICPKYEALMKEVDKGIHRTTLWRLFQFMDMRKWLQLYRPELKPEHSTPQVSFRK</sequence>
<dbReference type="AlphaFoldDB" id="A0AAD4Q6P1"/>
<accession>A0AAD4Q6P1</accession>
<keyword evidence="2" id="KW-1185">Reference proteome</keyword>
<name>A0AAD4Q6P1_9EURO</name>
<comment type="caution">
    <text evidence="1">The sequence shown here is derived from an EMBL/GenBank/DDBJ whole genome shotgun (WGS) entry which is preliminary data.</text>
</comment>
<evidence type="ECO:0000313" key="2">
    <source>
        <dbReference type="Proteomes" id="UP001201262"/>
    </source>
</evidence>
<reference evidence="1" key="1">
    <citation type="submission" date="2021-12" db="EMBL/GenBank/DDBJ databases">
        <title>Convergent genome expansion in fungi linked to evolution of root-endophyte symbiosis.</title>
        <authorList>
            <consortium name="DOE Joint Genome Institute"/>
            <person name="Ke Y.-H."/>
            <person name="Bonito G."/>
            <person name="Liao H.-L."/>
            <person name="Looney B."/>
            <person name="Rojas-Flechas A."/>
            <person name="Nash J."/>
            <person name="Hameed K."/>
            <person name="Schadt C."/>
            <person name="Martin F."/>
            <person name="Crous P.W."/>
            <person name="Miettinen O."/>
            <person name="Magnuson J.K."/>
            <person name="Labbe J."/>
            <person name="Jacobson D."/>
            <person name="Doktycz M.J."/>
            <person name="Veneault-Fourrey C."/>
            <person name="Kuo A."/>
            <person name="Mondo S."/>
            <person name="Calhoun S."/>
            <person name="Riley R."/>
            <person name="Ohm R."/>
            <person name="LaButti K."/>
            <person name="Andreopoulos B."/>
            <person name="Pangilinan J."/>
            <person name="Nolan M."/>
            <person name="Tritt A."/>
            <person name="Clum A."/>
            <person name="Lipzen A."/>
            <person name="Daum C."/>
            <person name="Barry K."/>
            <person name="Grigoriev I.V."/>
            <person name="Vilgalys R."/>
        </authorList>
    </citation>
    <scope>NUCLEOTIDE SEQUENCE</scope>
    <source>
        <strain evidence="1">PMI_201</strain>
    </source>
</reference>